<dbReference type="AlphaFoldDB" id="A0A836II61"/>
<reference evidence="4 5" key="1">
    <citation type="submission" date="2021-02" db="EMBL/GenBank/DDBJ databases">
        <title>Porcisia hertigi Genome sequencing and assembly.</title>
        <authorList>
            <person name="Almutairi H."/>
            <person name="Gatherer D."/>
        </authorList>
    </citation>
    <scope>NUCLEOTIDE SEQUENCE [LARGE SCALE GENOMIC DNA]</scope>
    <source>
        <strain evidence="4 5">C119</strain>
    </source>
</reference>
<dbReference type="RefSeq" id="XP_067754325.1">
    <property type="nucleotide sequence ID" value="XM_067898168.1"/>
</dbReference>
<name>A0A836II61_9TRYP</name>
<dbReference type="PROSITE" id="PS51257">
    <property type="entry name" value="PROKAR_LIPOPROTEIN"/>
    <property type="match status" value="1"/>
</dbReference>
<gene>
    <name evidence="4" type="ORF">JKF63_02126</name>
</gene>
<dbReference type="EMBL" id="JAFJZO010000033">
    <property type="protein sequence ID" value="KAG5495073.1"/>
    <property type="molecule type" value="Genomic_DNA"/>
</dbReference>
<dbReference type="KEGG" id="phet:94288245"/>
<sequence length="678" mass="72678">MRRYRLSRAASLLTPLLVTVLLSLFSSCSTGAPTRESQLRCFPTEAQSNNPIHCVIEVRDGYQKPTVSFDPSDFTIATRASNSEAVVTTSALVRGGDSTTAVFTLFASTSTDVLIRVYLRETSAIDGTFNLLEVRSSGIAVSVLSWPAYRLGPITCTAQSTGLSLRSSSICRSTVYDVNNSLSAVHPADVLLSEANGLGSFVFISGTRELVFRYTAPALTPIIVPTFTLQARLRNADTNGRSGGVQTAQFPLLYPDEVALSATTTLQCSKEEKPMICHVIASDARGPVAFNATHFRVRVERLMETDALSSPATHVTDAAVWHWVDVTETLNLSVGRSSLSPHIGAVSWTPKSNDVIYKARLRVYASTNGQEMDAAVIGDTANPSNVSDVESSPYAFTMGTVPNAHSVNLRGCRESVIISGNTTVCFIDLKNGVSGDTNFYLITTSQRQSFVSNVTYVAHDAVCMCPSLWFTYHAPTALMSRVVDYITVSVYTDVERSANGIALVNTSLHLNVFHQSSSTAQDISARATNTVLVVVGLLFYGSVLGVGGVLIVLRSRKSSRIRLQRALKEQAMLQEMAIREGESDTNREQHLTNNLNAPALPRTVRAMEVAVAAEDDVRVRGGAGPTVSWSDKVNTLNANARGAGGGGGGSDLTAPTLGPTAVVSNMASPQDRFHSDSD</sequence>
<keyword evidence="5" id="KW-1185">Reference proteome</keyword>
<keyword evidence="2" id="KW-1133">Transmembrane helix</keyword>
<feature type="chain" id="PRO_5032634233" evidence="3">
    <location>
        <begin position="32"/>
        <end position="678"/>
    </location>
</feature>
<dbReference type="GeneID" id="94288245"/>
<evidence type="ECO:0000256" key="2">
    <source>
        <dbReference type="SAM" id="Phobius"/>
    </source>
</evidence>
<keyword evidence="3" id="KW-0732">Signal</keyword>
<organism evidence="4 5">
    <name type="scientific">Porcisia hertigi</name>
    <dbReference type="NCBI Taxonomy" id="2761500"/>
    <lineage>
        <taxon>Eukaryota</taxon>
        <taxon>Discoba</taxon>
        <taxon>Euglenozoa</taxon>
        <taxon>Kinetoplastea</taxon>
        <taxon>Metakinetoplastina</taxon>
        <taxon>Trypanosomatida</taxon>
        <taxon>Trypanosomatidae</taxon>
        <taxon>Leishmaniinae</taxon>
        <taxon>Porcisia</taxon>
    </lineage>
</organism>
<proteinExistence type="predicted"/>
<evidence type="ECO:0000256" key="3">
    <source>
        <dbReference type="SAM" id="SignalP"/>
    </source>
</evidence>
<comment type="caution">
    <text evidence="4">The sequence shown here is derived from an EMBL/GenBank/DDBJ whole genome shotgun (WGS) entry which is preliminary data.</text>
</comment>
<dbReference type="Proteomes" id="UP000674318">
    <property type="component" value="Unassembled WGS sequence"/>
</dbReference>
<feature type="region of interest" description="Disordered" evidence="1">
    <location>
        <begin position="640"/>
        <end position="678"/>
    </location>
</feature>
<evidence type="ECO:0000256" key="1">
    <source>
        <dbReference type="SAM" id="MobiDB-lite"/>
    </source>
</evidence>
<feature type="transmembrane region" description="Helical" evidence="2">
    <location>
        <begin position="531"/>
        <end position="553"/>
    </location>
</feature>
<accession>A0A836II61</accession>
<dbReference type="OrthoDB" id="271875at2759"/>
<protein>
    <submittedName>
        <fullName evidence="4">Uncharacterized protein</fullName>
    </submittedName>
</protein>
<keyword evidence="2" id="KW-0472">Membrane</keyword>
<keyword evidence="2" id="KW-0812">Transmembrane</keyword>
<feature type="signal peptide" evidence="3">
    <location>
        <begin position="1"/>
        <end position="31"/>
    </location>
</feature>
<evidence type="ECO:0000313" key="4">
    <source>
        <dbReference type="EMBL" id="KAG5495073.1"/>
    </source>
</evidence>
<evidence type="ECO:0000313" key="5">
    <source>
        <dbReference type="Proteomes" id="UP000674318"/>
    </source>
</evidence>